<evidence type="ECO:0000313" key="2">
    <source>
        <dbReference type="Proteomes" id="UP000317378"/>
    </source>
</evidence>
<evidence type="ECO:0000313" key="1">
    <source>
        <dbReference type="EMBL" id="TPQ20739.1"/>
    </source>
</evidence>
<keyword evidence="2" id="KW-1185">Reference proteome</keyword>
<dbReference type="OrthoDB" id="4263495at2"/>
<dbReference type="Proteomes" id="UP000317378">
    <property type="component" value="Unassembled WGS sequence"/>
</dbReference>
<dbReference type="RefSeq" id="WP_119101698.1">
    <property type="nucleotide sequence ID" value="NZ_QXMJ01000131.1"/>
</dbReference>
<dbReference type="AlphaFoldDB" id="A0A505DLS8"/>
<dbReference type="EMBL" id="VCHX02000131">
    <property type="protein sequence ID" value="TPQ20739.1"/>
    <property type="molecule type" value="Genomic_DNA"/>
</dbReference>
<organism evidence="1 2">
    <name type="scientific">Streptomyces sporangiiformans</name>
    <dbReference type="NCBI Taxonomy" id="2315329"/>
    <lineage>
        <taxon>Bacteria</taxon>
        <taxon>Bacillati</taxon>
        <taxon>Actinomycetota</taxon>
        <taxon>Actinomycetes</taxon>
        <taxon>Kitasatosporales</taxon>
        <taxon>Streptomycetaceae</taxon>
        <taxon>Streptomyces</taxon>
    </lineage>
</organism>
<gene>
    <name evidence="1" type="ORF">FGD71_019285</name>
</gene>
<reference evidence="1 2" key="1">
    <citation type="submission" date="2019-06" db="EMBL/GenBank/DDBJ databases">
        <title>Streptomyces sporangiiformans sp. nov., a novel actinomycete isolated from soil in Mount Song.</title>
        <authorList>
            <person name="Han L."/>
        </authorList>
    </citation>
    <scope>NUCLEOTIDE SEQUENCE [LARGE SCALE GENOMIC DNA]</scope>
    <source>
        <strain evidence="1 2">NEAU-SSA 1</strain>
    </source>
</reference>
<sequence>MATLRERKTYRKAVLRSLYGAVERNRPDVSGLALRDELGLADEDLSAACVYLAGEGLITVEWTSHKTPATVSLTHQGIRFMEAQEEEQWDAPGQGD</sequence>
<name>A0A505DLS8_9ACTN</name>
<evidence type="ECO:0008006" key="3">
    <source>
        <dbReference type="Google" id="ProtNLM"/>
    </source>
</evidence>
<protein>
    <recommendedName>
        <fullName evidence="3">ArsR family transcriptional regulator</fullName>
    </recommendedName>
</protein>
<comment type="caution">
    <text evidence="1">The sequence shown here is derived from an EMBL/GenBank/DDBJ whole genome shotgun (WGS) entry which is preliminary data.</text>
</comment>
<accession>A0A505DLS8</accession>
<proteinExistence type="predicted"/>